<keyword evidence="4" id="KW-1185">Reference proteome</keyword>
<dbReference type="InterPro" id="IPR000653">
    <property type="entry name" value="DegT/StrS_aminotransferase"/>
</dbReference>
<evidence type="ECO:0000256" key="2">
    <source>
        <dbReference type="RuleBase" id="RU004508"/>
    </source>
</evidence>
<dbReference type="PANTHER" id="PTHR30244:SF34">
    <property type="entry name" value="DTDP-4-AMINO-4,6-DIDEOXYGALACTOSE TRANSAMINASE"/>
    <property type="match status" value="1"/>
</dbReference>
<organism evidence="3 4">
    <name type="scientific">Campylobacter iguaniorum</name>
    <dbReference type="NCBI Taxonomy" id="1244531"/>
    <lineage>
        <taxon>Bacteria</taxon>
        <taxon>Pseudomonadati</taxon>
        <taxon>Campylobacterota</taxon>
        <taxon>Epsilonproteobacteria</taxon>
        <taxon>Campylobacterales</taxon>
        <taxon>Campylobacteraceae</taxon>
        <taxon>Campylobacter</taxon>
    </lineage>
</organism>
<evidence type="ECO:0000256" key="1">
    <source>
        <dbReference type="ARBA" id="ARBA00037999"/>
    </source>
</evidence>
<dbReference type="HOGENOM" id="CLU_756125_0_0_7"/>
<accession>A0A076FDP5</accession>
<dbReference type="PANTHER" id="PTHR30244">
    <property type="entry name" value="TRANSAMINASE"/>
    <property type="match status" value="1"/>
</dbReference>
<dbReference type="Pfam" id="PF01041">
    <property type="entry name" value="DegT_DnrJ_EryC1"/>
    <property type="match status" value="1"/>
</dbReference>
<dbReference type="GO" id="GO:0030170">
    <property type="term" value="F:pyridoxal phosphate binding"/>
    <property type="evidence" value="ECO:0007669"/>
    <property type="project" value="TreeGrafter"/>
</dbReference>
<dbReference type="RefSeq" id="WP_038452483.1">
    <property type="nucleotide sequence ID" value="NZ_CP009043.1"/>
</dbReference>
<dbReference type="SUPFAM" id="SSF53383">
    <property type="entry name" value="PLP-dependent transferases"/>
    <property type="match status" value="1"/>
</dbReference>
<keyword evidence="2" id="KW-0663">Pyridoxal phosphate</keyword>
<evidence type="ECO:0000313" key="3">
    <source>
        <dbReference type="EMBL" id="AII13934.1"/>
    </source>
</evidence>
<gene>
    <name evidence="3" type="ORF">CIG1485E_0055</name>
</gene>
<dbReference type="GO" id="GO:0000271">
    <property type="term" value="P:polysaccharide biosynthetic process"/>
    <property type="evidence" value="ECO:0007669"/>
    <property type="project" value="TreeGrafter"/>
</dbReference>
<dbReference type="eggNOG" id="COG0399">
    <property type="taxonomic scope" value="Bacteria"/>
</dbReference>
<dbReference type="AlphaFoldDB" id="A0A076FDP5"/>
<comment type="similarity">
    <text evidence="1 2">Belongs to the DegT/DnrJ/EryC1 family.</text>
</comment>
<dbReference type="GO" id="GO:0008483">
    <property type="term" value="F:transaminase activity"/>
    <property type="evidence" value="ECO:0007669"/>
    <property type="project" value="UniProtKB-KW"/>
</dbReference>
<dbReference type="Proteomes" id="UP000028486">
    <property type="component" value="Chromosome"/>
</dbReference>
<name>A0A076FDP5_9BACT</name>
<reference evidence="4" key="1">
    <citation type="journal article" date="2014" name="Genome Announc.">
        <title>Complete Genome Sequence of Campylobacter iguaniorum Strain 1485ET, Isolated from a Bearded Dragon (Pogona vitticeps).</title>
        <authorList>
            <person name="Gilbert M.J."/>
            <person name="Miller W.G."/>
            <person name="Yee E."/>
            <person name="Kik M."/>
            <person name="Wagenaar J.A."/>
            <person name="Duim B."/>
        </authorList>
    </citation>
    <scope>NUCLEOTIDE SEQUENCE [LARGE SCALE GENOMIC DNA]</scope>
    <source>
        <strain evidence="4">1485E</strain>
    </source>
</reference>
<dbReference type="EMBL" id="CP009043">
    <property type="protein sequence ID" value="AII13934.1"/>
    <property type="molecule type" value="Genomic_DNA"/>
</dbReference>
<dbReference type="KEGG" id="caj:CIG1485E_0055"/>
<keyword evidence="3" id="KW-0032">Aminotransferase</keyword>
<sequence>MKISIFTPPKFSKKALDIEYLNKFTDKNWIYSSNGRASIYHILKSIDVDKILIPIYICETVLLPIKKLGVSAFFYDIDMEDLNPSLESIKKLSELYGVKVVLVSSMYGNPANLIEIEKYCKENDIYMIDDGAQSFGAKLDDRFVGTFGDAGFFSFSPGKPTAGHMGSFFWSKNSIDIARTHHFCTHYFRWLDFYINRYSIYKKYNSILRKFVNIISRALYKFVNINNDAICGFEKNILGGILFSILNNKFEFRNKYSKDFMEAFKISKTFRIIKSIRGVANNHKLVMIFFESNKADIFIKFMLENNIYSSNGYKMVSDNLQDLPNAKIINKCVVELPIEDDKEKMKFIFDKVLEFENSY</sequence>
<dbReference type="InterPro" id="IPR015424">
    <property type="entry name" value="PyrdxlP-dep_Trfase"/>
</dbReference>
<protein>
    <submittedName>
        <fullName evidence="3">Aminotransferase, DegT/DnrJ/EryC1/StrS family</fullName>
    </submittedName>
</protein>
<dbReference type="Gene3D" id="3.40.640.10">
    <property type="entry name" value="Type I PLP-dependent aspartate aminotransferase-like (Major domain)"/>
    <property type="match status" value="1"/>
</dbReference>
<dbReference type="OrthoDB" id="9810913at2"/>
<evidence type="ECO:0000313" key="4">
    <source>
        <dbReference type="Proteomes" id="UP000028486"/>
    </source>
</evidence>
<dbReference type="InterPro" id="IPR015421">
    <property type="entry name" value="PyrdxlP-dep_Trfase_major"/>
</dbReference>
<keyword evidence="3" id="KW-0808">Transferase</keyword>
<proteinExistence type="inferred from homology"/>